<comment type="caution">
    <text evidence="1">The sequence shown here is derived from an EMBL/GenBank/DDBJ whole genome shotgun (WGS) entry which is preliminary data.</text>
</comment>
<gene>
    <name evidence="1" type="ORF">M23134_00040</name>
</gene>
<protein>
    <submittedName>
        <fullName evidence="1">Uncharacterized protein</fullName>
    </submittedName>
</protein>
<name>A1ZKS0_MICM2</name>
<evidence type="ECO:0000313" key="2">
    <source>
        <dbReference type="Proteomes" id="UP000004095"/>
    </source>
</evidence>
<dbReference type="EMBL" id="AAWS01000013">
    <property type="protein sequence ID" value="EAY28886.1"/>
    <property type="molecule type" value="Genomic_DNA"/>
</dbReference>
<reference evidence="1 2" key="1">
    <citation type="submission" date="2007-01" db="EMBL/GenBank/DDBJ databases">
        <authorList>
            <person name="Haygood M."/>
            <person name="Podell S."/>
            <person name="Anderson C."/>
            <person name="Hopkinson B."/>
            <person name="Roe K."/>
            <person name="Barbeau K."/>
            <person name="Gaasterland T."/>
            <person name="Ferriera S."/>
            <person name="Johnson J."/>
            <person name="Kravitz S."/>
            <person name="Beeson K."/>
            <person name="Sutton G."/>
            <person name="Rogers Y.-H."/>
            <person name="Friedman R."/>
            <person name="Frazier M."/>
            <person name="Venter J.C."/>
        </authorList>
    </citation>
    <scope>NUCLEOTIDE SEQUENCE [LARGE SCALE GENOMIC DNA]</scope>
    <source>
        <strain evidence="1 2">ATCC 23134</strain>
    </source>
</reference>
<evidence type="ECO:0000313" key="1">
    <source>
        <dbReference type="EMBL" id="EAY28886.1"/>
    </source>
</evidence>
<accession>A1ZKS0</accession>
<dbReference type="AlphaFoldDB" id="A1ZKS0"/>
<sequence length="70" mass="7915">MPKLPTFPTLYDNALQFSTIDLKRLGILNPNSLLFKSPGGKQTSQYFYFLPPNHTLILATALNKENMTTK</sequence>
<organism evidence="1 2">
    <name type="scientific">Microscilla marina ATCC 23134</name>
    <dbReference type="NCBI Taxonomy" id="313606"/>
    <lineage>
        <taxon>Bacteria</taxon>
        <taxon>Pseudomonadati</taxon>
        <taxon>Bacteroidota</taxon>
        <taxon>Cytophagia</taxon>
        <taxon>Cytophagales</taxon>
        <taxon>Microscillaceae</taxon>
        <taxon>Microscilla</taxon>
    </lineage>
</organism>
<dbReference type="Proteomes" id="UP000004095">
    <property type="component" value="Unassembled WGS sequence"/>
</dbReference>
<proteinExistence type="predicted"/>
<keyword evidence="2" id="KW-1185">Reference proteome</keyword>